<dbReference type="EMBL" id="CP165727">
    <property type="protein sequence ID" value="XDV61843.1"/>
    <property type="molecule type" value="Genomic_DNA"/>
</dbReference>
<dbReference type="SUPFAM" id="SSF141571">
    <property type="entry name" value="Pentapeptide repeat-like"/>
    <property type="match status" value="1"/>
</dbReference>
<protein>
    <submittedName>
        <fullName evidence="2">Pentapeptide repeat-containing protein</fullName>
    </submittedName>
</protein>
<reference evidence="2" key="1">
    <citation type="submission" date="2024-08" db="EMBL/GenBank/DDBJ databases">
        <authorList>
            <person name="Yu S.T."/>
        </authorList>
    </citation>
    <scope>NUCLEOTIDE SEQUENCE</scope>
    <source>
        <strain evidence="2">R33</strain>
    </source>
</reference>
<gene>
    <name evidence="2" type="ORF">AB5J51_02265</name>
</gene>
<evidence type="ECO:0000256" key="1">
    <source>
        <dbReference type="SAM" id="MobiDB-lite"/>
    </source>
</evidence>
<dbReference type="Gene3D" id="2.160.20.80">
    <property type="entry name" value="E3 ubiquitin-protein ligase SopA"/>
    <property type="match status" value="1"/>
</dbReference>
<dbReference type="AlphaFoldDB" id="A0AB39XVD8"/>
<dbReference type="InterPro" id="IPR001646">
    <property type="entry name" value="5peptide_repeat"/>
</dbReference>
<evidence type="ECO:0000313" key="2">
    <source>
        <dbReference type="EMBL" id="XDV61843.1"/>
    </source>
</evidence>
<proteinExistence type="predicted"/>
<dbReference type="RefSeq" id="WP_369776578.1">
    <property type="nucleotide sequence ID" value="NZ_CP165727.1"/>
</dbReference>
<feature type="region of interest" description="Disordered" evidence="1">
    <location>
        <begin position="72"/>
        <end position="106"/>
    </location>
</feature>
<sequence>MATLGHRRDIDLRSTDLRHADLSDGNLANAQLSDSDLRNTYLYNANLKTPPEPCRPTGRQSSQFGSSGASIFLVGASGGQGPDPREFAETGASSAGTRGSEGPRLPLPVVDPWVRGELAGPASRSAWRSCLVL</sequence>
<dbReference type="Pfam" id="PF00805">
    <property type="entry name" value="Pentapeptide"/>
    <property type="match status" value="1"/>
</dbReference>
<accession>A0AB39XVD8</accession>
<organism evidence="2">
    <name type="scientific">Streptomyces sp. R33</name>
    <dbReference type="NCBI Taxonomy" id="3238629"/>
    <lineage>
        <taxon>Bacteria</taxon>
        <taxon>Bacillati</taxon>
        <taxon>Actinomycetota</taxon>
        <taxon>Actinomycetes</taxon>
        <taxon>Kitasatosporales</taxon>
        <taxon>Streptomycetaceae</taxon>
        <taxon>Streptomyces</taxon>
    </lineage>
</organism>
<name>A0AB39XVD8_9ACTN</name>